<reference evidence="2 3" key="1">
    <citation type="submission" date="2013-11" db="EMBL/GenBank/DDBJ databases">
        <title>Complete genome sequence of Clostridum sp. M2/40.</title>
        <authorList>
            <person name="Wibberg D."/>
            <person name="Puehler A."/>
            <person name="Schlueter A."/>
        </authorList>
    </citation>
    <scope>NUCLEOTIDE SEQUENCE [LARGE SCALE GENOMIC DNA]</scope>
    <source>
        <strain evidence="3">M2/40</strain>
    </source>
</reference>
<evidence type="ECO:0000313" key="3">
    <source>
        <dbReference type="Proteomes" id="UP000019426"/>
    </source>
</evidence>
<evidence type="ECO:0000256" key="1">
    <source>
        <dbReference type="SAM" id="Phobius"/>
    </source>
</evidence>
<dbReference type="EMBL" id="HG917869">
    <property type="protein sequence ID" value="CDM69962.1"/>
    <property type="molecule type" value="Genomic_DNA"/>
</dbReference>
<dbReference type="RefSeq" id="WP_162148697.1">
    <property type="nucleotide sequence ID" value="NZ_HG917869.1"/>
</dbReference>
<evidence type="ECO:0000313" key="2">
    <source>
        <dbReference type="EMBL" id="CDM69962.1"/>
    </source>
</evidence>
<keyword evidence="3" id="KW-1185">Reference proteome</keyword>
<protein>
    <submittedName>
        <fullName evidence="2">Putative membrane protein</fullName>
    </submittedName>
</protein>
<dbReference type="HOGENOM" id="CLU_3060091_0_0_9"/>
<dbReference type="STRING" id="1216932.CM240_2845"/>
<keyword evidence="1" id="KW-1133">Transmembrane helix</keyword>
<name>W6S6F9_9CLOT</name>
<sequence length="53" mass="6130">MLSKLLIVLMLFSAVTIISIIMSIFKIYKGVKKERLEATIREKEFIDSIKKAK</sequence>
<dbReference type="PATRIC" id="fig|1216932.3.peg.2806"/>
<proteinExistence type="predicted"/>
<keyword evidence="1" id="KW-0812">Transmembrane</keyword>
<dbReference type="KEGG" id="clt:CM240_2845"/>
<dbReference type="Proteomes" id="UP000019426">
    <property type="component" value="Chromosome M2/40_rep2"/>
</dbReference>
<gene>
    <name evidence="2" type="ORF">CM240_2845</name>
</gene>
<keyword evidence="1" id="KW-0472">Membrane</keyword>
<accession>W6S6F9</accession>
<feature type="transmembrane region" description="Helical" evidence="1">
    <location>
        <begin position="6"/>
        <end position="25"/>
    </location>
</feature>
<dbReference type="AlphaFoldDB" id="W6S6F9"/>
<organism evidence="2 3">
    <name type="scientific">Clostridium bornimense</name>
    <dbReference type="NCBI Taxonomy" id="1216932"/>
    <lineage>
        <taxon>Bacteria</taxon>
        <taxon>Bacillati</taxon>
        <taxon>Bacillota</taxon>
        <taxon>Clostridia</taxon>
        <taxon>Eubacteriales</taxon>
        <taxon>Clostridiaceae</taxon>
        <taxon>Clostridium</taxon>
    </lineage>
</organism>